<protein>
    <recommendedName>
        <fullName evidence="5">FYVE-type domain-containing protein</fullName>
    </recommendedName>
</protein>
<keyword evidence="3" id="KW-0862">Zinc</keyword>
<dbReference type="InterPro" id="IPR017455">
    <property type="entry name" value="Znf_FYVE-rel"/>
</dbReference>
<evidence type="ECO:0000256" key="4">
    <source>
        <dbReference type="PROSITE-ProRule" id="PRU00091"/>
    </source>
</evidence>
<gene>
    <name evidence="6" type="ORF">THRCLA_09914</name>
</gene>
<evidence type="ECO:0000256" key="1">
    <source>
        <dbReference type="ARBA" id="ARBA00022723"/>
    </source>
</evidence>
<comment type="caution">
    <text evidence="6">The sequence shown here is derived from an EMBL/GenBank/DDBJ whole genome shotgun (WGS) entry which is preliminary data.</text>
</comment>
<evidence type="ECO:0000313" key="7">
    <source>
        <dbReference type="Proteomes" id="UP000243217"/>
    </source>
</evidence>
<reference evidence="6 7" key="1">
    <citation type="journal article" date="2014" name="Genome Biol. Evol.">
        <title>The secreted proteins of Achlya hypogyna and Thraustotheca clavata identify the ancestral oomycete secretome and reveal gene acquisitions by horizontal gene transfer.</title>
        <authorList>
            <person name="Misner I."/>
            <person name="Blouin N."/>
            <person name="Leonard G."/>
            <person name="Richards T.A."/>
            <person name="Lane C.E."/>
        </authorList>
    </citation>
    <scope>NUCLEOTIDE SEQUENCE [LARGE SCALE GENOMIC DNA]</scope>
    <source>
        <strain evidence="6 7">ATCC 34112</strain>
    </source>
</reference>
<dbReference type="GO" id="GO:0008270">
    <property type="term" value="F:zinc ion binding"/>
    <property type="evidence" value="ECO:0007669"/>
    <property type="project" value="UniProtKB-KW"/>
</dbReference>
<dbReference type="Proteomes" id="UP000243217">
    <property type="component" value="Unassembled WGS sequence"/>
</dbReference>
<dbReference type="PANTHER" id="PTHR43102">
    <property type="entry name" value="SLR1143 PROTEIN"/>
    <property type="match status" value="1"/>
</dbReference>
<dbReference type="PROSITE" id="PS50178">
    <property type="entry name" value="ZF_FYVE"/>
    <property type="match status" value="1"/>
</dbReference>
<evidence type="ECO:0000313" key="6">
    <source>
        <dbReference type="EMBL" id="OQR89116.1"/>
    </source>
</evidence>
<feature type="domain" description="FYVE-type" evidence="5">
    <location>
        <begin position="298"/>
        <end position="364"/>
    </location>
</feature>
<dbReference type="SMART" id="SM00064">
    <property type="entry name" value="FYVE"/>
    <property type="match status" value="1"/>
</dbReference>
<dbReference type="InterPro" id="IPR011011">
    <property type="entry name" value="Znf_FYVE_PHD"/>
</dbReference>
<keyword evidence="7" id="KW-1185">Reference proteome</keyword>
<dbReference type="AlphaFoldDB" id="A0A1V9YTP6"/>
<dbReference type="STRING" id="74557.A0A1V9YTP6"/>
<evidence type="ECO:0000259" key="5">
    <source>
        <dbReference type="PROSITE" id="PS50178"/>
    </source>
</evidence>
<dbReference type="InterPro" id="IPR000306">
    <property type="entry name" value="Znf_FYVE"/>
</dbReference>
<accession>A0A1V9YTP6</accession>
<dbReference type="Pfam" id="PF01363">
    <property type="entry name" value="FYVE"/>
    <property type="match status" value="1"/>
</dbReference>
<evidence type="ECO:0000256" key="3">
    <source>
        <dbReference type="ARBA" id="ARBA00022833"/>
    </source>
</evidence>
<organism evidence="6 7">
    <name type="scientific">Thraustotheca clavata</name>
    <dbReference type="NCBI Taxonomy" id="74557"/>
    <lineage>
        <taxon>Eukaryota</taxon>
        <taxon>Sar</taxon>
        <taxon>Stramenopiles</taxon>
        <taxon>Oomycota</taxon>
        <taxon>Saprolegniomycetes</taxon>
        <taxon>Saprolegniales</taxon>
        <taxon>Achlyaceae</taxon>
        <taxon>Thraustotheca</taxon>
    </lineage>
</organism>
<dbReference type="EMBL" id="JNBS01002856">
    <property type="protein sequence ID" value="OQR89116.1"/>
    <property type="molecule type" value="Genomic_DNA"/>
</dbReference>
<dbReference type="SUPFAM" id="SSF57903">
    <property type="entry name" value="FYVE/PHD zinc finger"/>
    <property type="match status" value="1"/>
</dbReference>
<dbReference type="InterPro" id="IPR013083">
    <property type="entry name" value="Znf_RING/FYVE/PHD"/>
</dbReference>
<keyword evidence="2 4" id="KW-0863">Zinc-finger</keyword>
<dbReference type="PANTHER" id="PTHR43102:SF2">
    <property type="entry name" value="GAF DOMAIN-CONTAINING PROTEIN"/>
    <property type="match status" value="1"/>
</dbReference>
<evidence type="ECO:0000256" key="2">
    <source>
        <dbReference type="ARBA" id="ARBA00022771"/>
    </source>
</evidence>
<name>A0A1V9YTP6_9STRA</name>
<proteinExistence type="predicted"/>
<sequence length="583" mass="65594">MEFFRRLQKSSPAAVETKRGNPGYPQRIQQLQHVPMDPAVRANLEQLVKTKSAEFVAFCTSTKAAKAFKLLGKQHNVELYGGQVRGHYVVKGITTLPGNVHDVLATIQLDTTTNLTKTMQTLLGKIFVQGMTLHTVPTTQTVGSLGLHWLSVHSNRQVCEAEECDAEMVSYSQLYEADINYAMELTATTSNSPSVIAGTHIWESTNILQSMIQVKPIKSAHRVNFRTSGFYVEKTTSDRGLTDQVVRLTFVLSTDIPSRHQRGIQIQRWLRGIVSVITQNISRAARQSTTHLIARSKWIYTMSCSLCKANFRLFRRRHHCRLCGQSVCNACSCIMDLDYPVLPNGDIVRHATVRSCTQCAFDNNTIVHRFVAGQLNRCNSVPDKITTTQTSRIRSRPRTSSHADTTATVQTINTPPRISSSYIDYSDSECEEPMVATRVKSICTPISEYRPLDRAERVRRRTQVQSELKPVGIKLIADDLLEELLMTTTQSQDEDDSHRQHPMTILQDMSLSSRGAKARQEEKMLETEDMITQLDYGDALSSKRYSARSEDMITLDGATANELLTCINEGHRWTLSSDRDSLM</sequence>
<dbReference type="OrthoDB" id="79330at2759"/>
<dbReference type="Gene3D" id="3.30.40.10">
    <property type="entry name" value="Zinc/RING finger domain, C3HC4 (zinc finger)"/>
    <property type="match status" value="1"/>
</dbReference>
<keyword evidence="1" id="KW-0479">Metal-binding</keyword>